<dbReference type="Pfam" id="PF02104">
    <property type="entry name" value="SURF1"/>
    <property type="match status" value="1"/>
</dbReference>
<evidence type="ECO:0000313" key="6">
    <source>
        <dbReference type="EMBL" id="CAB4651951.1"/>
    </source>
</evidence>
<dbReference type="GO" id="GO:0016020">
    <property type="term" value="C:membrane"/>
    <property type="evidence" value="ECO:0007669"/>
    <property type="project" value="UniProtKB-SubCell"/>
</dbReference>
<keyword evidence="3 5" id="KW-1133">Transmembrane helix</keyword>
<evidence type="ECO:0000256" key="4">
    <source>
        <dbReference type="ARBA" id="ARBA00023136"/>
    </source>
</evidence>
<reference evidence="6" key="1">
    <citation type="submission" date="2020-05" db="EMBL/GenBank/DDBJ databases">
        <authorList>
            <person name="Chiriac C."/>
            <person name="Salcher M."/>
            <person name="Ghai R."/>
            <person name="Kavagutti S V."/>
        </authorList>
    </citation>
    <scope>NUCLEOTIDE SEQUENCE</scope>
</reference>
<dbReference type="CDD" id="cd06662">
    <property type="entry name" value="SURF1"/>
    <property type="match status" value="1"/>
</dbReference>
<dbReference type="PANTHER" id="PTHR23427:SF2">
    <property type="entry name" value="SURFEIT LOCUS PROTEIN 1"/>
    <property type="match status" value="1"/>
</dbReference>
<feature type="transmembrane region" description="Helical" evidence="5">
    <location>
        <begin position="191"/>
        <end position="211"/>
    </location>
</feature>
<accession>A0A6J6KQR0</accession>
<evidence type="ECO:0000256" key="5">
    <source>
        <dbReference type="SAM" id="Phobius"/>
    </source>
</evidence>
<evidence type="ECO:0000256" key="3">
    <source>
        <dbReference type="ARBA" id="ARBA00022989"/>
    </source>
</evidence>
<dbReference type="PANTHER" id="PTHR23427">
    <property type="entry name" value="SURFEIT LOCUS PROTEIN"/>
    <property type="match status" value="1"/>
</dbReference>
<sequence length="231" mass="25802">MVFLGFWQLNRLEQKQETNRNVIARTVVPPVDIQELFSSSPATTSYDDLQWRVVTAQGQYLSEGQVTIINRSQDATAGYSPVVPFLLDNGSVVFVNRGFVPLAQVAPPPSSGRITINGYLRTSQKRTLLGAVDSTDPSTTEFHRIDLSLLSQRGEQPTLPMYVQLREEIPALNSNWPAPTQLPELTEGSHFSYAMQWWFFSLVSLTGWVVVSRRALRSRTNADAAQEQTSA</sequence>
<comment type="subcellular location">
    <subcellularLocation>
        <location evidence="1">Membrane</location>
    </subcellularLocation>
</comment>
<evidence type="ECO:0000256" key="2">
    <source>
        <dbReference type="ARBA" id="ARBA00022692"/>
    </source>
</evidence>
<keyword evidence="4 5" id="KW-0472">Membrane</keyword>
<dbReference type="InterPro" id="IPR045214">
    <property type="entry name" value="Surf1/Surf4"/>
</dbReference>
<gene>
    <name evidence="6" type="ORF">UFOPK2169_00824</name>
</gene>
<dbReference type="EMBL" id="CAEZWE010000027">
    <property type="protein sequence ID" value="CAB4651951.1"/>
    <property type="molecule type" value="Genomic_DNA"/>
</dbReference>
<protein>
    <submittedName>
        <fullName evidence="6">Unannotated protein</fullName>
    </submittedName>
</protein>
<dbReference type="AlphaFoldDB" id="A0A6J6KQR0"/>
<dbReference type="InterPro" id="IPR002994">
    <property type="entry name" value="Surf1/Shy1"/>
</dbReference>
<name>A0A6J6KQR0_9ZZZZ</name>
<organism evidence="6">
    <name type="scientific">freshwater metagenome</name>
    <dbReference type="NCBI Taxonomy" id="449393"/>
    <lineage>
        <taxon>unclassified sequences</taxon>
        <taxon>metagenomes</taxon>
        <taxon>ecological metagenomes</taxon>
    </lineage>
</organism>
<proteinExistence type="predicted"/>
<keyword evidence="2 5" id="KW-0812">Transmembrane</keyword>
<evidence type="ECO:0000256" key="1">
    <source>
        <dbReference type="ARBA" id="ARBA00004370"/>
    </source>
</evidence>
<dbReference type="PROSITE" id="PS50895">
    <property type="entry name" value="SURF1"/>
    <property type="match status" value="1"/>
</dbReference>